<accession>A0ABU2Y9Q3</accession>
<evidence type="ECO:0000313" key="3">
    <source>
        <dbReference type="EMBL" id="MDT0554917.1"/>
    </source>
</evidence>
<keyword evidence="2" id="KW-0732">Signal</keyword>
<feature type="region of interest" description="Disordered" evidence="1">
    <location>
        <begin position="157"/>
        <end position="184"/>
    </location>
</feature>
<dbReference type="Proteomes" id="UP001254488">
    <property type="component" value="Unassembled WGS sequence"/>
</dbReference>
<evidence type="ECO:0000256" key="1">
    <source>
        <dbReference type="SAM" id="MobiDB-lite"/>
    </source>
</evidence>
<feature type="signal peptide" evidence="2">
    <location>
        <begin position="1"/>
        <end position="21"/>
    </location>
</feature>
<proteinExistence type="predicted"/>
<name>A0ABU2Y9Q3_9FLAO</name>
<dbReference type="SUPFAM" id="SSF69318">
    <property type="entry name" value="Integrin alpha N-terminal domain"/>
    <property type="match status" value="1"/>
</dbReference>
<keyword evidence="4" id="KW-1185">Reference proteome</keyword>
<dbReference type="RefSeq" id="WP_311331874.1">
    <property type="nucleotide sequence ID" value="NZ_JAVRHZ010000001.1"/>
</dbReference>
<feature type="chain" id="PRO_5045528797" evidence="2">
    <location>
        <begin position="22"/>
        <end position="184"/>
    </location>
</feature>
<organism evidence="3 4">
    <name type="scientific">Patiriisocius hiemis</name>
    <dbReference type="NCBI Taxonomy" id="3075604"/>
    <lineage>
        <taxon>Bacteria</taxon>
        <taxon>Pseudomonadati</taxon>
        <taxon>Bacteroidota</taxon>
        <taxon>Flavobacteriia</taxon>
        <taxon>Flavobacteriales</taxon>
        <taxon>Flavobacteriaceae</taxon>
        <taxon>Patiriisocius</taxon>
    </lineage>
</organism>
<sequence length="184" mass="19377">MKTIKLLSILFISSILLQSCSNDDDTPEEVNEEELITTLIATLRDASTGSSVTLTFRDLDGDGGDDPVVTPGTLAANTTYNGTIQVLNETETPAEDITLEVLEEDDEHQFLYVIGGGLNATTEYTDADGDGNPIGVTFNLTTGDASSGTLTFILRHEPTKPNDGTPASAGGETDISAPIPVNVQ</sequence>
<protein>
    <submittedName>
        <fullName evidence="3">Type 1 periplasmic binding fold superfamily protein</fullName>
    </submittedName>
</protein>
<evidence type="ECO:0000313" key="4">
    <source>
        <dbReference type="Proteomes" id="UP001254488"/>
    </source>
</evidence>
<dbReference type="PROSITE" id="PS51257">
    <property type="entry name" value="PROKAR_LIPOPROTEIN"/>
    <property type="match status" value="1"/>
</dbReference>
<dbReference type="EMBL" id="JAVRHZ010000001">
    <property type="protein sequence ID" value="MDT0554917.1"/>
    <property type="molecule type" value="Genomic_DNA"/>
</dbReference>
<comment type="caution">
    <text evidence="3">The sequence shown here is derived from an EMBL/GenBank/DDBJ whole genome shotgun (WGS) entry which is preliminary data.</text>
</comment>
<reference evidence="3 4" key="1">
    <citation type="submission" date="2023-09" db="EMBL/GenBank/DDBJ databases">
        <authorList>
            <person name="Rey-Velasco X."/>
        </authorList>
    </citation>
    <scope>NUCLEOTIDE SEQUENCE [LARGE SCALE GENOMIC DNA]</scope>
    <source>
        <strain evidence="3 4">W242</strain>
    </source>
</reference>
<gene>
    <name evidence="3" type="ORF">RM538_02810</name>
</gene>
<evidence type="ECO:0000256" key="2">
    <source>
        <dbReference type="SAM" id="SignalP"/>
    </source>
</evidence>
<dbReference type="InterPro" id="IPR028994">
    <property type="entry name" value="Integrin_alpha_N"/>
</dbReference>